<dbReference type="Proteomes" id="UP000682733">
    <property type="component" value="Unassembled WGS sequence"/>
</dbReference>
<dbReference type="AlphaFoldDB" id="A0A8S2CUA3"/>
<proteinExistence type="inferred from homology"/>
<evidence type="ECO:0000313" key="9">
    <source>
        <dbReference type="Proteomes" id="UP000677228"/>
    </source>
</evidence>
<dbReference type="GO" id="GO:0003924">
    <property type="term" value="F:GTPase activity"/>
    <property type="evidence" value="ECO:0007669"/>
    <property type="project" value="TreeGrafter"/>
</dbReference>
<dbReference type="GO" id="GO:0012505">
    <property type="term" value="C:endomembrane system"/>
    <property type="evidence" value="ECO:0007669"/>
    <property type="project" value="UniProtKB-SubCell"/>
</dbReference>
<comment type="caution">
    <text evidence="7">The sequence shown here is derived from an EMBL/GenBank/DDBJ whole genome shotgun (WGS) entry which is preliminary data.</text>
</comment>
<evidence type="ECO:0000313" key="7">
    <source>
        <dbReference type="EMBL" id="CAF0804931.1"/>
    </source>
</evidence>
<dbReference type="InterPro" id="IPR000897">
    <property type="entry name" value="SRP54_GTPase_dom"/>
</dbReference>
<dbReference type="EMBL" id="CAJNOK010001311">
    <property type="protein sequence ID" value="CAF0804931.1"/>
    <property type="molecule type" value="Genomic_DNA"/>
</dbReference>
<feature type="domain" description="SRP54-type proteins GTP-binding" evidence="6">
    <location>
        <begin position="75"/>
        <end position="88"/>
    </location>
</feature>
<dbReference type="PANTHER" id="PTHR43134">
    <property type="entry name" value="SIGNAL RECOGNITION PARTICLE RECEPTOR SUBUNIT ALPHA"/>
    <property type="match status" value="1"/>
</dbReference>
<protein>
    <recommendedName>
        <fullName evidence="6">SRP54-type proteins GTP-binding domain-containing protein</fullName>
    </recommendedName>
</protein>
<dbReference type="Gene3D" id="3.40.50.300">
    <property type="entry name" value="P-loop containing nucleotide triphosphate hydrolases"/>
    <property type="match status" value="1"/>
</dbReference>
<dbReference type="PANTHER" id="PTHR43134:SF1">
    <property type="entry name" value="SIGNAL RECOGNITION PARTICLE RECEPTOR SUBUNIT ALPHA"/>
    <property type="match status" value="1"/>
</dbReference>
<evidence type="ECO:0000313" key="8">
    <source>
        <dbReference type="EMBL" id="CAF3588556.1"/>
    </source>
</evidence>
<comment type="subcellular location">
    <subcellularLocation>
        <location evidence="5">Endomembrane system</location>
        <topology evidence="5">Peripheral membrane protein</topology>
        <orientation evidence="5">Cytoplasmic side</orientation>
    </subcellularLocation>
</comment>
<keyword evidence="2" id="KW-0547">Nucleotide-binding</keyword>
<keyword evidence="3" id="KW-0342">GTP-binding</keyword>
<dbReference type="EMBL" id="CAJOBA010001311">
    <property type="protein sequence ID" value="CAF3588556.1"/>
    <property type="molecule type" value="Genomic_DNA"/>
</dbReference>
<dbReference type="GO" id="GO:0006614">
    <property type="term" value="P:SRP-dependent cotranslational protein targeting to membrane"/>
    <property type="evidence" value="ECO:0007669"/>
    <property type="project" value="InterPro"/>
</dbReference>
<dbReference type="GO" id="GO:0005047">
    <property type="term" value="F:signal recognition particle binding"/>
    <property type="evidence" value="ECO:0007669"/>
    <property type="project" value="TreeGrafter"/>
</dbReference>
<accession>A0A8S2CUA3</accession>
<evidence type="ECO:0000256" key="3">
    <source>
        <dbReference type="ARBA" id="ARBA00023134"/>
    </source>
</evidence>
<reference evidence="7" key="1">
    <citation type="submission" date="2021-02" db="EMBL/GenBank/DDBJ databases">
        <authorList>
            <person name="Nowell W R."/>
        </authorList>
    </citation>
    <scope>NUCLEOTIDE SEQUENCE</scope>
</reference>
<dbReference type="InterPro" id="IPR027417">
    <property type="entry name" value="P-loop_NTPase"/>
</dbReference>
<keyword evidence="4" id="KW-0472">Membrane</keyword>
<evidence type="ECO:0000256" key="1">
    <source>
        <dbReference type="ARBA" id="ARBA00008531"/>
    </source>
</evidence>
<gene>
    <name evidence="7" type="ORF">OVA965_LOCUS4846</name>
    <name evidence="8" type="ORF">TMI583_LOCUS4844</name>
</gene>
<evidence type="ECO:0000256" key="4">
    <source>
        <dbReference type="ARBA" id="ARBA00023136"/>
    </source>
</evidence>
<sequence>MLNELKKVRQVITRKLPGAPHESLLVLDATTGQSGIAQAKAFGEAAGLTGIILTKMDGTSRGGIILAIREAFALPVKLIGFGEKLSDLRTFDLERYIDALTGDLEK</sequence>
<evidence type="ECO:0000256" key="2">
    <source>
        <dbReference type="ARBA" id="ARBA00022741"/>
    </source>
</evidence>
<dbReference type="PROSITE" id="PS00300">
    <property type="entry name" value="SRP54"/>
    <property type="match status" value="1"/>
</dbReference>
<dbReference type="SMART" id="SM00962">
    <property type="entry name" value="SRP54"/>
    <property type="match status" value="1"/>
</dbReference>
<organism evidence="7 9">
    <name type="scientific">Didymodactylos carnosus</name>
    <dbReference type="NCBI Taxonomy" id="1234261"/>
    <lineage>
        <taxon>Eukaryota</taxon>
        <taxon>Metazoa</taxon>
        <taxon>Spiralia</taxon>
        <taxon>Gnathifera</taxon>
        <taxon>Rotifera</taxon>
        <taxon>Eurotatoria</taxon>
        <taxon>Bdelloidea</taxon>
        <taxon>Philodinida</taxon>
        <taxon>Philodinidae</taxon>
        <taxon>Didymodactylos</taxon>
    </lineage>
</organism>
<evidence type="ECO:0000256" key="5">
    <source>
        <dbReference type="ARBA" id="ARBA00029433"/>
    </source>
</evidence>
<dbReference type="GO" id="GO:0005525">
    <property type="term" value="F:GTP binding"/>
    <property type="evidence" value="ECO:0007669"/>
    <property type="project" value="UniProtKB-KW"/>
</dbReference>
<dbReference type="GO" id="GO:0005886">
    <property type="term" value="C:plasma membrane"/>
    <property type="evidence" value="ECO:0007669"/>
    <property type="project" value="TreeGrafter"/>
</dbReference>
<evidence type="ECO:0000259" key="6">
    <source>
        <dbReference type="PROSITE" id="PS00300"/>
    </source>
</evidence>
<dbReference type="Proteomes" id="UP000677228">
    <property type="component" value="Unassembled WGS sequence"/>
</dbReference>
<comment type="similarity">
    <text evidence="1">Belongs to the GTP-binding SRP family.</text>
</comment>
<dbReference type="Pfam" id="PF00448">
    <property type="entry name" value="SRP54"/>
    <property type="match status" value="1"/>
</dbReference>
<dbReference type="SUPFAM" id="SSF52540">
    <property type="entry name" value="P-loop containing nucleoside triphosphate hydrolases"/>
    <property type="match status" value="1"/>
</dbReference>
<name>A0A8S2CUA3_9BILA</name>